<evidence type="ECO:0000256" key="1">
    <source>
        <dbReference type="SAM" id="MobiDB-lite"/>
    </source>
</evidence>
<name>A0A8S3TXW5_MYTED</name>
<accession>A0A8S3TXW5</accession>
<dbReference type="EMBL" id="CAJPWZ010002264">
    <property type="protein sequence ID" value="CAG2234710.1"/>
    <property type="molecule type" value="Genomic_DNA"/>
</dbReference>
<reference evidence="2" key="1">
    <citation type="submission" date="2021-03" db="EMBL/GenBank/DDBJ databases">
        <authorList>
            <person name="Bekaert M."/>
        </authorList>
    </citation>
    <scope>NUCLEOTIDE SEQUENCE</scope>
</reference>
<feature type="region of interest" description="Disordered" evidence="1">
    <location>
        <begin position="1"/>
        <end position="61"/>
    </location>
</feature>
<dbReference type="Proteomes" id="UP000683360">
    <property type="component" value="Unassembled WGS sequence"/>
</dbReference>
<proteinExistence type="predicted"/>
<dbReference type="InterPro" id="IPR011042">
    <property type="entry name" value="6-blade_b-propeller_TolB-like"/>
</dbReference>
<sequence>MRAFQAKITTGQLTQKMEKMQIKEHQQKQKIKKNNTQPEDPTTEETPTESDPNDLSSNDIDMKAKMDSVKFKYFRTIEILKGDKTSVIKDLKVLSNEHVVMIDGNNNRILSSEIEGIKQNEFRLPGKPYCLAIAPDDTAAISLYDNGKVIMVDIFKRQIFREIVITCFGLVFTPEHLILNCGKTGIKAMDMNGDVYAVIPEVRGDGYLFIGHDGHVYCNSCGSNQIISCNIRRRLVKTFTTLSIEHPLGTTVDDEGFVYEVGVQSPSSSIISHEGSKASESIHMISPTGRHHRLVLTKQDGVNNPYAVFYDNERKNLLVANNFGESVVIYRKEVVFQK</sequence>
<comment type="caution">
    <text evidence="2">The sequence shown here is derived from an EMBL/GenBank/DDBJ whole genome shotgun (WGS) entry which is preliminary data.</text>
</comment>
<dbReference type="Gene3D" id="2.120.10.30">
    <property type="entry name" value="TolB, C-terminal domain"/>
    <property type="match status" value="1"/>
</dbReference>
<dbReference type="SUPFAM" id="SSF101898">
    <property type="entry name" value="NHL repeat"/>
    <property type="match status" value="1"/>
</dbReference>
<organism evidence="2 3">
    <name type="scientific">Mytilus edulis</name>
    <name type="common">Blue mussel</name>
    <dbReference type="NCBI Taxonomy" id="6550"/>
    <lineage>
        <taxon>Eukaryota</taxon>
        <taxon>Metazoa</taxon>
        <taxon>Spiralia</taxon>
        <taxon>Lophotrochozoa</taxon>
        <taxon>Mollusca</taxon>
        <taxon>Bivalvia</taxon>
        <taxon>Autobranchia</taxon>
        <taxon>Pteriomorphia</taxon>
        <taxon>Mytilida</taxon>
        <taxon>Mytiloidea</taxon>
        <taxon>Mytilidae</taxon>
        <taxon>Mytilinae</taxon>
        <taxon>Mytilus</taxon>
    </lineage>
</organism>
<dbReference type="AlphaFoldDB" id="A0A8S3TXW5"/>
<keyword evidence="3" id="KW-1185">Reference proteome</keyword>
<feature type="compositionally biased region" description="Basic and acidic residues" evidence="1">
    <location>
        <begin position="16"/>
        <end position="27"/>
    </location>
</feature>
<gene>
    <name evidence="2" type="ORF">MEDL_47313</name>
</gene>
<evidence type="ECO:0000313" key="3">
    <source>
        <dbReference type="Proteomes" id="UP000683360"/>
    </source>
</evidence>
<evidence type="ECO:0000313" key="2">
    <source>
        <dbReference type="EMBL" id="CAG2234710.1"/>
    </source>
</evidence>
<feature type="compositionally biased region" description="Acidic residues" evidence="1">
    <location>
        <begin position="41"/>
        <end position="52"/>
    </location>
</feature>
<dbReference type="OrthoDB" id="6098581at2759"/>
<protein>
    <submittedName>
        <fullName evidence="2">Uncharacterized protein</fullName>
    </submittedName>
</protein>